<sequence>MRLSIAQKRVYVLIASLGKWSVRSGRTASREKNMGLKEDQEFSRAACERLIMGFPAKLLKKESAIADRLSQVKLSPLKKLEAVYELLGEIGAHIAPSTPCKKGCSSCCHYGVNVSEVEVQYIEARTKHKRLKQMLPNENFHGQACPFLKENSCSIYLARPFVCRRHHSLAPTPEWCAPDKSAAGDFARLESSELKKAFDALRVGSPVWDIRQVFRAQ</sequence>
<dbReference type="EMBL" id="CP000680">
    <property type="protein sequence ID" value="ABP86182.1"/>
    <property type="molecule type" value="Genomic_DNA"/>
</dbReference>
<dbReference type="Pfam" id="PF03692">
    <property type="entry name" value="CxxCxxCC"/>
    <property type="match status" value="1"/>
</dbReference>
<dbReference type="InterPro" id="IPR005358">
    <property type="entry name" value="Puta_zinc/iron-chelating_dom"/>
</dbReference>
<dbReference type="HOGENOM" id="CLU_110150_1_0_6"/>
<dbReference type="KEGG" id="pmy:Pmen_3430"/>
<name>A4XXW6_ECTM1</name>
<dbReference type="eggNOG" id="COG0727">
    <property type="taxonomic scope" value="Bacteria"/>
</dbReference>
<proteinExistence type="predicted"/>
<evidence type="ECO:0000313" key="1">
    <source>
        <dbReference type="EMBL" id="ABP86182.1"/>
    </source>
</evidence>
<evidence type="ECO:0008006" key="2">
    <source>
        <dbReference type="Google" id="ProtNLM"/>
    </source>
</evidence>
<protein>
    <recommendedName>
        <fullName evidence="2">YkgJ family cysteine cluster protein</fullName>
    </recommendedName>
</protein>
<reference evidence="1" key="1">
    <citation type="submission" date="2007-04" db="EMBL/GenBank/DDBJ databases">
        <title>Complete sequence of Pseudomonas mendocina ymp.</title>
        <authorList>
            <consortium name="US DOE Joint Genome Institute"/>
            <person name="Copeland A."/>
            <person name="Lucas S."/>
            <person name="Lapidus A."/>
            <person name="Barry K."/>
            <person name="Glavina del Rio T."/>
            <person name="Dalin E."/>
            <person name="Tice H."/>
            <person name="Pitluck S."/>
            <person name="Kiss H."/>
            <person name="Brettin T."/>
            <person name="Detter J.C."/>
            <person name="Bruce D."/>
            <person name="Han C."/>
            <person name="Schmutz J."/>
            <person name="Larimer F."/>
            <person name="Land M."/>
            <person name="Hauser L."/>
            <person name="Kyrpides N."/>
            <person name="Mikhailova N."/>
            <person name="Hersman L."/>
            <person name="Dubois J."/>
            <person name="Maurice P."/>
            <person name="Richardson P."/>
        </authorList>
    </citation>
    <scope>NUCLEOTIDE SEQUENCE [LARGE SCALE GENOMIC DNA]</scope>
    <source>
        <strain evidence="1">Ymp</strain>
    </source>
</reference>
<dbReference type="AlphaFoldDB" id="A4XXW6"/>
<gene>
    <name evidence="1" type="ordered locus">Pmen_3430</name>
</gene>
<accession>A4XXW6</accession>
<organism evidence="1">
    <name type="scientific">Ectopseudomonas mendocina (strain ymp)</name>
    <name type="common">Pseudomonas mendocina</name>
    <dbReference type="NCBI Taxonomy" id="399739"/>
    <lineage>
        <taxon>Bacteria</taxon>
        <taxon>Pseudomonadati</taxon>
        <taxon>Pseudomonadota</taxon>
        <taxon>Gammaproteobacteria</taxon>
        <taxon>Pseudomonadales</taxon>
        <taxon>Pseudomonadaceae</taxon>
        <taxon>Ectopseudomonas</taxon>
    </lineage>
</organism>